<evidence type="ECO:0000313" key="2">
    <source>
        <dbReference type="EMBL" id="KAG0247388.1"/>
    </source>
</evidence>
<proteinExistence type="predicted"/>
<protein>
    <submittedName>
        <fullName evidence="2">Uncharacterized protein</fullName>
    </submittedName>
</protein>
<dbReference type="AlphaFoldDB" id="A0AAD4CZH7"/>
<organism evidence="2 3">
    <name type="scientific">Linnemannia exigua</name>
    <dbReference type="NCBI Taxonomy" id="604196"/>
    <lineage>
        <taxon>Eukaryota</taxon>
        <taxon>Fungi</taxon>
        <taxon>Fungi incertae sedis</taxon>
        <taxon>Mucoromycota</taxon>
        <taxon>Mortierellomycotina</taxon>
        <taxon>Mortierellomycetes</taxon>
        <taxon>Mortierellales</taxon>
        <taxon>Mortierellaceae</taxon>
        <taxon>Linnemannia</taxon>
    </lineage>
</organism>
<feature type="region of interest" description="Disordered" evidence="1">
    <location>
        <begin position="25"/>
        <end position="44"/>
    </location>
</feature>
<feature type="non-terminal residue" evidence="2">
    <location>
        <position position="1"/>
    </location>
</feature>
<comment type="caution">
    <text evidence="2">The sequence shown here is derived from an EMBL/GenBank/DDBJ whole genome shotgun (WGS) entry which is preliminary data.</text>
</comment>
<dbReference type="EMBL" id="JAAAIL010004735">
    <property type="protein sequence ID" value="KAG0247388.1"/>
    <property type="molecule type" value="Genomic_DNA"/>
</dbReference>
<feature type="region of interest" description="Disordered" evidence="1">
    <location>
        <begin position="113"/>
        <end position="153"/>
    </location>
</feature>
<reference evidence="2" key="1">
    <citation type="journal article" date="2020" name="Fungal Divers.">
        <title>Resolving the Mortierellaceae phylogeny through synthesis of multi-gene phylogenetics and phylogenomics.</title>
        <authorList>
            <person name="Vandepol N."/>
            <person name="Liber J."/>
            <person name="Desiro A."/>
            <person name="Na H."/>
            <person name="Kennedy M."/>
            <person name="Barry K."/>
            <person name="Grigoriev I.V."/>
            <person name="Miller A.N."/>
            <person name="O'Donnell K."/>
            <person name="Stajich J.E."/>
            <person name="Bonito G."/>
        </authorList>
    </citation>
    <scope>NUCLEOTIDE SEQUENCE</scope>
    <source>
        <strain evidence="2">NRRL 28262</strain>
    </source>
</reference>
<feature type="non-terminal residue" evidence="2">
    <location>
        <position position="193"/>
    </location>
</feature>
<evidence type="ECO:0000256" key="1">
    <source>
        <dbReference type="SAM" id="MobiDB-lite"/>
    </source>
</evidence>
<accession>A0AAD4CZH7</accession>
<feature type="region of interest" description="Disordered" evidence="1">
    <location>
        <begin position="174"/>
        <end position="193"/>
    </location>
</feature>
<gene>
    <name evidence="2" type="ORF">BGZ95_008732</name>
</gene>
<name>A0AAD4CZH7_9FUNG</name>
<evidence type="ECO:0000313" key="3">
    <source>
        <dbReference type="Proteomes" id="UP001194580"/>
    </source>
</evidence>
<feature type="compositionally biased region" description="Low complexity" evidence="1">
    <location>
        <begin position="131"/>
        <end position="147"/>
    </location>
</feature>
<keyword evidence="3" id="KW-1185">Reference proteome</keyword>
<sequence length="193" mass="21597">AQPRSMNSIWQQFKVIWPTRPDSMTHSLMRSSTQEKPAQHSANGLSVSSTLFASQHPTTLPGSVGCGRTFISTSSASSMEMTRRNPFSLWTNWLPKKPTRIWFGRLTRSTNLQRIRPRSLTRPARTGQEQTTNPRTRSHTSPSPRTSQDTNPTIISRVTSRMEASLAASLGTSLAADKARSNQTRETTERSRI</sequence>
<dbReference type="Proteomes" id="UP001194580">
    <property type="component" value="Unassembled WGS sequence"/>
</dbReference>